<evidence type="ECO:0000313" key="3">
    <source>
        <dbReference type="EMBL" id="OTF98840.1"/>
    </source>
</evidence>
<protein>
    <submittedName>
        <fullName evidence="3">Uncharacterized protein</fullName>
    </submittedName>
</protein>
<gene>
    <name evidence="3" type="ORF">HannXRQ_Chr14g0450061</name>
    <name evidence="2" type="ORF">HanXRQr2_Chr14g0653841</name>
</gene>
<reference evidence="3" key="2">
    <citation type="submission" date="2017-02" db="EMBL/GenBank/DDBJ databases">
        <title>Sunflower complete genome.</title>
        <authorList>
            <person name="Langlade N."/>
            <person name="Munos S."/>
        </authorList>
    </citation>
    <scope>NUCLEOTIDE SEQUENCE [LARGE SCALE GENOMIC DNA]</scope>
    <source>
        <tissue evidence="3">Leaves</tissue>
    </source>
</reference>
<keyword evidence="1" id="KW-0732">Signal</keyword>
<dbReference type="AlphaFoldDB" id="A0A251SMW2"/>
<accession>A0A251SMW2</accession>
<feature type="chain" id="PRO_5041084404" evidence="1">
    <location>
        <begin position="19"/>
        <end position="103"/>
    </location>
</feature>
<keyword evidence="4" id="KW-1185">Reference proteome</keyword>
<feature type="signal peptide" evidence="1">
    <location>
        <begin position="1"/>
        <end position="18"/>
    </location>
</feature>
<dbReference type="Gramene" id="mRNA:HanXRQr2_Chr14g0653841">
    <property type="protein sequence ID" value="CDS:HanXRQr2_Chr14g0653841.1"/>
    <property type="gene ID" value="HanXRQr2_Chr14g0653841"/>
</dbReference>
<evidence type="ECO:0000313" key="2">
    <source>
        <dbReference type="EMBL" id="KAF5769929.1"/>
    </source>
</evidence>
<dbReference type="InParanoid" id="A0A251SMW2"/>
<name>A0A251SMW2_HELAN</name>
<dbReference type="EMBL" id="CM007903">
    <property type="protein sequence ID" value="OTF98840.1"/>
    <property type="molecule type" value="Genomic_DNA"/>
</dbReference>
<reference evidence="2" key="3">
    <citation type="submission" date="2020-06" db="EMBL/GenBank/DDBJ databases">
        <title>Helianthus annuus Genome sequencing and assembly Release 2.</title>
        <authorList>
            <person name="Gouzy J."/>
            <person name="Langlade N."/>
            <person name="Munos S."/>
        </authorList>
    </citation>
    <scope>NUCLEOTIDE SEQUENCE</scope>
    <source>
        <tissue evidence="2">Leaves</tissue>
    </source>
</reference>
<reference evidence="2 4" key="1">
    <citation type="journal article" date="2017" name="Nature">
        <title>The sunflower genome provides insights into oil metabolism, flowering and Asterid evolution.</title>
        <authorList>
            <person name="Badouin H."/>
            <person name="Gouzy J."/>
            <person name="Grassa C.J."/>
            <person name="Murat F."/>
            <person name="Staton S.E."/>
            <person name="Cottret L."/>
            <person name="Lelandais-Briere C."/>
            <person name="Owens G.L."/>
            <person name="Carrere S."/>
            <person name="Mayjonade B."/>
            <person name="Legrand L."/>
            <person name="Gill N."/>
            <person name="Kane N.C."/>
            <person name="Bowers J.E."/>
            <person name="Hubner S."/>
            <person name="Bellec A."/>
            <person name="Berard A."/>
            <person name="Berges H."/>
            <person name="Blanchet N."/>
            <person name="Boniface M.C."/>
            <person name="Brunel D."/>
            <person name="Catrice O."/>
            <person name="Chaidir N."/>
            <person name="Claudel C."/>
            <person name="Donnadieu C."/>
            <person name="Faraut T."/>
            <person name="Fievet G."/>
            <person name="Helmstetter N."/>
            <person name="King M."/>
            <person name="Knapp S.J."/>
            <person name="Lai Z."/>
            <person name="Le Paslier M.C."/>
            <person name="Lippi Y."/>
            <person name="Lorenzon L."/>
            <person name="Mandel J.R."/>
            <person name="Marage G."/>
            <person name="Marchand G."/>
            <person name="Marquand E."/>
            <person name="Bret-Mestries E."/>
            <person name="Morien E."/>
            <person name="Nambeesan S."/>
            <person name="Nguyen T."/>
            <person name="Pegot-Espagnet P."/>
            <person name="Pouilly N."/>
            <person name="Raftis F."/>
            <person name="Sallet E."/>
            <person name="Schiex T."/>
            <person name="Thomas J."/>
            <person name="Vandecasteele C."/>
            <person name="Vares D."/>
            <person name="Vear F."/>
            <person name="Vautrin S."/>
            <person name="Crespi M."/>
            <person name="Mangin B."/>
            <person name="Burke J.M."/>
            <person name="Salse J."/>
            <person name="Munos S."/>
            <person name="Vincourt P."/>
            <person name="Rieseberg L.H."/>
            <person name="Langlade N.B."/>
        </authorList>
    </citation>
    <scope>NUCLEOTIDE SEQUENCE [LARGE SCALE GENOMIC DNA]</scope>
    <source>
        <strain evidence="4">cv. SF193</strain>
        <tissue evidence="2">Leaves</tissue>
    </source>
</reference>
<proteinExistence type="predicted"/>
<dbReference type="Proteomes" id="UP000215914">
    <property type="component" value="Chromosome 14"/>
</dbReference>
<evidence type="ECO:0000313" key="4">
    <source>
        <dbReference type="Proteomes" id="UP000215914"/>
    </source>
</evidence>
<sequence>MWFIWSMGLRAMARYALDFLSPKVDVTPVLWNFFGDALNLTVSQCRLKGKYSKALALGLLMHRTRHILGSYFNEMMSPLEIFEGQFQSIIFDTILISGLLGHF</sequence>
<evidence type="ECO:0000256" key="1">
    <source>
        <dbReference type="SAM" id="SignalP"/>
    </source>
</evidence>
<dbReference type="STRING" id="4232.A0A251SMW2"/>
<dbReference type="EMBL" id="MNCJ02000329">
    <property type="protein sequence ID" value="KAF5769929.1"/>
    <property type="molecule type" value="Genomic_DNA"/>
</dbReference>
<organism evidence="3 4">
    <name type="scientific">Helianthus annuus</name>
    <name type="common">Common sunflower</name>
    <dbReference type="NCBI Taxonomy" id="4232"/>
    <lineage>
        <taxon>Eukaryota</taxon>
        <taxon>Viridiplantae</taxon>
        <taxon>Streptophyta</taxon>
        <taxon>Embryophyta</taxon>
        <taxon>Tracheophyta</taxon>
        <taxon>Spermatophyta</taxon>
        <taxon>Magnoliopsida</taxon>
        <taxon>eudicotyledons</taxon>
        <taxon>Gunneridae</taxon>
        <taxon>Pentapetalae</taxon>
        <taxon>asterids</taxon>
        <taxon>campanulids</taxon>
        <taxon>Asterales</taxon>
        <taxon>Asteraceae</taxon>
        <taxon>Asteroideae</taxon>
        <taxon>Heliantheae alliance</taxon>
        <taxon>Heliantheae</taxon>
        <taxon>Helianthus</taxon>
    </lineage>
</organism>